<keyword evidence="1" id="KW-1133">Transmembrane helix</keyword>
<evidence type="ECO:0000256" key="1">
    <source>
        <dbReference type="SAM" id="Phobius"/>
    </source>
</evidence>
<gene>
    <name evidence="2" type="ORF">EVA_00003</name>
</gene>
<accession>J9GT79</accession>
<evidence type="ECO:0000313" key="2">
    <source>
        <dbReference type="EMBL" id="EJX11254.1"/>
    </source>
</evidence>
<keyword evidence="1" id="KW-0812">Transmembrane</keyword>
<feature type="transmembrane region" description="Helical" evidence="1">
    <location>
        <begin position="20"/>
        <end position="40"/>
    </location>
</feature>
<sequence>MNTTAETYQPVPRTDRTSLWGTILKIIAALATALVSAFGLQSCIKSL</sequence>
<comment type="caution">
    <text evidence="2">The sequence shown here is derived from an EMBL/GenBank/DDBJ whole genome shotgun (WGS) entry which is preliminary data.</text>
</comment>
<dbReference type="InterPro" id="IPR045505">
    <property type="entry name" value="DUF6486"/>
</dbReference>
<name>J9GT79_9ZZZZ</name>
<dbReference type="EMBL" id="AMCI01000001">
    <property type="protein sequence ID" value="EJX11254.1"/>
    <property type="molecule type" value="Genomic_DNA"/>
</dbReference>
<dbReference type="AlphaFoldDB" id="J9GT79"/>
<protein>
    <submittedName>
        <fullName evidence="2">Uncharacterized protein</fullName>
    </submittedName>
</protein>
<proteinExistence type="predicted"/>
<dbReference type="Pfam" id="PF20096">
    <property type="entry name" value="DUF6486"/>
    <property type="match status" value="1"/>
</dbReference>
<organism evidence="2">
    <name type="scientific">gut metagenome</name>
    <dbReference type="NCBI Taxonomy" id="749906"/>
    <lineage>
        <taxon>unclassified sequences</taxon>
        <taxon>metagenomes</taxon>
        <taxon>organismal metagenomes</taxon>
    </lineage>
</organism>
<dbReference type="NCBIfam" id="NF033879">
    <property type="entry name" value="smalltalk"/>
    <property type="match status" value="1"/>
</dbReference>
<reference evidence="2" key="1">
    <citation type="journal article" date="2012" name="PLoS ONE">
        <title>Gene sets for utilization of primary and secondary nutrition supplies in the distal gut of endangered iberian lynx.</title>
        <authorList>
            <person name="Alcaide M."/>
            <person name="Messina E."/>
            <person name="Richter M."/>
            <person name="Bargiela R."/>
            <person name="Peplies J."/>
            <person name="Huws S.A."/>
            <person name="Newbold C.J."/>
            <person name="Golyshin P.N."/>
            <person name="Simon M.A."/>
            <person name="Lopez G."/>
            <person name="Yakimov M.M."/>
            <person name="Ferrer M."/>
        </authorList>
    </citation>
    <scope>NUCLEOTIDE SEQUENCE</scope>
</reference>
<keyword evidence="1" id="KW-0472">Membrane</keyword>